<evidence type="ECO:0000256" key="8">
    <source>
        <dbReference type="SAM" id="Phobius"/>
    </source>
</evidence>
<dbReference type="InterPro" id="IPR001036">
    <property type="entry name" value="Acrflvin-R"/>
</dbReference>
<evidence type="ECO:0000256" key="6">
    <source>
        <dbReference type="ARBA" id="ARBA00022989"/>
    </source>
</evidence>
<dbReference type="Gene3D" id="3.30.70.1430">
    <property type="entry name" value="Multidrug efflux transporter AcrB pore domain"/>
    <property type="match status" value="2"/>
</dbReference>
<evidence type="ECO:0000313" key="10">
    <source>
        <dbReference type="Proteomes" id="UP000326944"/>
    </source>
</evidence>
<dbReference type="Proteomes" id="UP000326944">
    <property type="component" value="Chromosome"/>
</dbReference>
<evidence type="ECO:0000256" key="2">
    <source>
        <dbReference type="ARBA" id="ARBA00010942"/>
    </source>
</evidence>
<comment type="subcellular location">
    <subcellularLocation>
        <location evidence="1">Cell membrane</location>
        <topology evidence="1">Multi-pass membrane protein</topology>
    </subcellularLocation>
</comment>
<dbReference type="InterPro" id="IPR027463">
    <property type="entry name" value="AcrB_DN_DC_subdom"/>
</dbReference>
<organism evidence="9 10">
    <name type="scientific">Sulfurimonas lithotrophica</name>
    <dbReference type="NCBI Taxonomy" id="2590022"/>
    <lineage>
        <taxon>Bacteria</taxon>
        <taxon>Pseudomonadati</taxon>
        <taxon>Campylobacterota</taxon>
        <taxon>Epsilonproteobacteria</taxon>
        <taxon>Campylobacterales</taxon>
        <taxon>Sulfurimonadaceae</taxon>
        <taxon>Sulfurimonas</taxon>
    </lineage>
</organism>
<gene>
    <name evidence="9" type="ORF">FJR48_09880</name>
</gene>
<evidence type="ECO:0000256" key="5">
    <source>
        <dbReference type="ARBA" id="ARBA00022692"/>
    </source>
</evidence>
<feature type="transmembrane region" description="Helical" evidence="8">
    <location>
        <begin position="526"/>
        <end position="545"/>
    </location>
</feature>
<sequence length="1023" mass="112898">MSEKIIDFALSRKVLILLIALIVLIFGTNSMLKLPVDAYPDVAPTQVKIILKSSGMTPSEMEARVMIPVEQNMQSIPNQKIVRSLSKYGLCDITIDFEDGVDIYWARQQVAQRLSEVKDLLPANVSGGLAPITTPLGEVLMFTIESDTLDLMQKRTLLDWVINKRIRSIDGVAEANALGGYVKTYEVVPDFSKMKLYKVTMERLKEVLEKNNKNDGVGRLSIGEQSLFVRSEGRLKNINDISNLIVKYDNGRNIRVSDIASVQIGSLTRGGFVTKDGKEEAVEGLILSRKGEDTSKVLVRVKSELEKIEKDLPKGTSLNIFYDRSDLVSKAIHTVSTALIEALILIVIVLFLFLGNFASAFSVAIILPFAAMMTFIAMSYFGITANLMSLGGLAIAIGMLVDAGVVMVENISEHLYDEANKDKSKLQLVMDSAKEVATPVFTGILIIIIVFLPLLTLEGLEGKLFVPVALSIVFALTSSLILALTFIPVVSFYILKQTSHPKVALMVFLENIYEKSLKYALSHQKIVFAIVGVLWIAAVLAYMQVGKTFMPELDEGNVIIGIEKNPSISLEASRDIDLKIQQSLLKEVPEVISIVARGGSDEIGLDPMGLNDTDTFLVLKPKDEWRVPSNEWLLDEFRRVLDEFVGIEYGFTQPIAMRVSEMLSGSRGDIVVNIYGGDTVKLESIAKDVARITESIRGSSDVYKKANEGVTYWEVEFKDEAMARYGVSRDELSSYLKASVDGVEVGIIQEDLRRIPLMIKGSKKLQTSMHGNIDLQYVLDNGNSVEVNELVNFKMTGGPVQIDHEDGMRKSLVQTNVIGRDLVGFVDELRNKIESSIKLPQGYFIEYAGEYQNQQRASKRLSIIVPISIGLVFILLLLTFKSSLQAFLVLLNIPFALIGGVFGLYLTGEYLSVPASVGFIALMGIAVLNGVVMLNYFNYLKESVKDSLEVVTLGSIRRLRPVLMTASIAALGLIPMLFATGPGSEIQKPLAIVIINGLVSSTFLTLILLPILYHKFILKSDHK</sequence>
<dbReference type="Gene3D" id="1.20.1640.10">
    <property type="entry name" value="Multidrug efflux transporter AcrB transmembrane domain"/>
    <property type="match status" value="2"/>
</dbReference>
<dbReference type="Pfam" id="PF00873">
    <property type="entry name" value="ACR_tran"/>
    <property type="match status" value="1"/>
</dbReference>
<evidence type="ECO:0000256" key="1">
    <source>
        <dbReference type="ARBA" id="ARBA00004651"/>
    </source>
</evidence>
<proteinExistence type="inferred from homology"/>
<keyword evidence="10" id="KW-1185">Reference proteome</keyword>
<feature type="transmembrane region" description="Helical" evidence="8">
    <location>
        <begin position="959"/>
        <end position="978"/>
    </location>
</feature>
<feature type="transmembrane region" description="Helical" evidence="8">
    <location>
        <begin position="436"/>
        <end position="456"/>
    </location>
</feature>
<keyword evidence="4" id="KW-1003">Cell membrane</keyword>
<evidence type="ECO:0000256" key="7">
    <source>
        <dbReference type="ARBA" id="ARBA00023136"/>
    </source>
</evidence>
<keyword evidence="6 8" id="KW-1133">Transmembrane helix</keyword>
<dbReference type="SUPFAM" id="SSF82714">
    <property type="entry name" value="Multidrug efflux transporter AcrB TolC docking domain, DN and DC subdomains"/>
    <property type="match status" value="2"/>
</dbReference>
<dbReference type="Gene3D" id="3.30.70.1440">
    <property type="entry name" value="Multidrug efflux transporter AcrB pore domain"/>
    <property type="match status" value="1"/>
</dbReference>
<feature type="transmembrane region" description="Helical" evidence="8">
    <location>
        <begin position="387"/>
        <end position="408"/>
    </location>
</feature>
<accession>A0A5P8P2Y1</accession>
<dbReference type="KEGG" id="sulg:FJR48_09880"/>
<dbReference type="EMBL" id="CP043617">
    <property type="protein sequence ID" value="QFR50016.1"/>
    <property type="molecule type" value="Genomic_DNA"/>
</dbReference>
<dbReference type="RefSeq" id="WP_152307964.1">
    <property type="nucleotide sequence ID" value="NZ_CP043617.1"/>
</dbReference>
<feature type="transmembrane region" description="Helical" evidence="8">
    <location>
        <begin position="918"/>
        <end position="938"/>
    </location>
</feature>
<dbReference type="AlphaFoldDB" id="A0A5P8P2Y1"/>
<feature type="transmembrane region" description="Helical" evidence="8">
    <location>
        <begin position="990"/>
        <end position="1013"/>
    </location>
</feature>
<dbReference type="SUPFAM" id="SSF82866">
    <property type="entry name" value="Multidrug efflux transporter AcrB transmembrane domain"/>
    <property type="match status" value="2"/>
</dbReference>
<evidence type="ECO:0000313" key="9">
    <source>
        <dbReference type="EMBL" id="QFR50016.1"/>
    </source>
</evidence>
<keyword evidence="5 8" id="KW-0812">Transmembrane</keyword>
<dbReference type="InterPro" id="IPR004763">
    <property type="entry name" value="CusA-like"/>
</dbReference>
<keyword evidence="3" id="KW-0813">Transport</keyword>
<evidence type="ECO:0000256" key="4">
    <source>
        <dbReference type="ARBA" id="ARBA00022475"/>
    </source>
</evidence>
<keyword evidence="7 8" id="KW-0472">Membrane</keyword>
<feature type="transmembrane region" description="Helical" evidence="8">
    <location>
        <begin position="361"/>
        <end position="381"/>
    </location>
</feature>
<dbReference type="OrthoDB" id="9798415at2"/>
<dbReference type="GO" id="GO:0005886">
    <property type="term" value="C:plasma membrane"/>
    <property type="evidence" value="ECO:0007669"/>
    <property type="project" value="UniProtKB-SubCell"/>
</dbReference>
<dbReference type="GO" id="GO:0008324">
    <property type="term" value="F:monoatomic cation transmembrane transporter activity"/>
    <property type="evidence" value="ECO:0007669"/>
    <property type="project" value="InterPro"/>
</dbReference>
<dbReference type="SUPFAM" id="SSF82693">
    <property type="entry name" value="Multidrug efflux transporter AcrB pore domain, PN1, PN2, PC1 and PC2 subdomains"/>
    <property type="match status" value="2"/>
</dbReference>
<evidence type="ECO:0000256" key="3">
    <source>
        <dbReference type="ARBA" id="ARBA00022448"/>
    </source>
</evidence>
<dbReference type="PANTHER" id="PTHR32063">
    <property type="match status" value="1"/>
</dbReference>
<dbReference type="GO" id="GO:0042910">
    <property type="term" value="F:xenobiotic transmembrane transporter activity"/>
    <property type="evidence" value="ECO:0007669"/>
    <property type="project" value="TreeGrafter"/>
</dbReference>
<dbReference type="PRINTS" id="PR00702">
    <property type="entry name" value="ACRIFLAVINRP"/>
</dbReference>
<name>A0A5P8P2Y1_9BACT</name>
<reference evidence="9 10" key="1">
    <citation type="submission" date="2019-09" db="EMBL/GenBank/DDBJ databases">
        <title>Sulfurimonas gotlandica sp. nov., a chemoautotrophic and psychrotolerant epsilonproteobacterium isolated from a pelagic redoxcline, and an emended description of the genus Sulfurimonas.</title>
        <authorList>
            <person name="Wang S."/>
            <person name="Jiang L."/>
            <person name="Shao S."/>
        </authorList>
    </citation>
    <scope>NUCLEOTIDE SEQUENCE [LARGE SCALE GENOMIC DNA]</scope>
    <source>
        <strain evidence="9 10">GYSZ_1</strain>
    </source>
</reference>
<dbReference type="Gene3D" id="3.30.70.1320">
    <property type="entry name" value="Multidrug efflux transporter AcrB pore domain like"/>
    <property type="match status" value="1"/>
</dbReference>
<feature type="transmembrane region" description="Helical" evidence="8">
    <location>
        <begin position="861"/>
        <end position="880"/>
    </location>
</feature>
<dbReference type="NCBIfam" id="TIGR00914">
    <property type="entry name" value="2A0601"/>
    <property type="match status" value="1"/>
</dbReference>
<feature type="transmembrane region" description="Helical" evidence="8">
    <location>
        <begin position="887"/>
        <end position="906"/>
    </location>
</feature>
<comment type="similarity">
    <text evidence="2">Belongs to the resistance-nodulation-cell division (RND) (TC 2.A.6) family.</text>
</comment>
<dbReference type="Gene3D" id="3.30.2090.10">
    <property type="entry name" value="Multidrug efflux transporter AcrB TolC docking domain, DN and DC subdomains"/>
    <property type="match status" value="2"/>
</dbReference>
<feature type="transmembrane region" description="Helical" evidence="8">
    <location>
        <begin position="331"/>
        <end position="354"/>
    </location>
</feature>
<dbReference type="PANTHER" id="PTHR32063:SF68">
    <property type="entry name" value="PROBALE CATION EFFLUX SYSTEM PROTEIN"/>
    <property type="match status" value="1"/>
</dbReference>
<feature type="transmembrane region" description="Helical" evidence="8">
    <location>
        <begin position="468"/>
        <end position="495"/>
    </location>
</feature>
<protein>
    <submittedName>
        <fullName evidence="9">Efflux RND transporter permease subunit</fullName>
    </submittedName>
</protein>